<evidence type="ECO:0000256" key="2">
    <source>
        <dbReference type="ARBA" id="ARBA00023065"/>
    </source>
</evidence>
<comment type="caution">
    <text evidence="7">The sequence shown here is derived from an EMBL/GenBank/DDBJ whole genome shotgun (WGS) entry which is preliminary data.</text>
</comment>
<feature type="transmembrane region" description="Helical" evidence="5">
    <location>
        <begin position="31"/>
        <end position="52"/>
    </location>
</feature>
<dbReference type="CDD" id="cd12885">
    <property type="entry name" value="SPRY_RanBP_like"/>
    <property type="match status" value="1"/>
</dbReference>
<evidence type="ECO:0000256" key="4">
    <source>
        <dbReference type="SAM" id="Coils"/>
    </source>
</evidence>
<sequence length="592" mass="66624">MFQYLCWSLLGVAELDPLDSVDSPSVALAHLLFGAFLIMGVILLVNMMIALLSNTYQRVEDNAMMEWSFKKAITIQTYSTYHPIPVPLNLISNLCVSLYRLCQKSPCTAGCKGQDDDNHGNDVKTRNKSLDSVVESLQLKYFATYGNSFPLTDDRKMDQVIQETERNRQMANQIAHRTFTTHAYDEGILPTGPSAWESKGIRVEGCLLACEGGTFCTTCKVESEEDHGARYLVPFSPEFPHFEVLIQETEEQRSLGVGVVWSKFGNHAMPGKKDGTVGYLVDEGKIFGPFESEKEYEDAMAYRGDLIGCTVKFDKKEDGKVPIVFTLNGKQITQDKILIEYNPSKKSLYPFIGMGHTGIRVLAKMCSSPSDDLRLIEKVKATTDRMADKMALNLDQIYAAVRRMDGELDSAREDLKTLVEGVLKDLRHFEQLIVDPSQLESTRVNWSSIMSVLQEDMVQVVESALCFFSPPETRAPVVEPLREIEISYLCDLRQEEIGHLIAIDGSGLPDQQPQVTRLKRAQEKLEGLVETADSSFSLVFGSLEAVEKEAKERMQYQNKNKEKITREFSNLQEALERLLKAHRGQSGLEVKY</sequence>
<dbReference type="GO" id="GO:0051480">
    <property type="term" value="P:regulation of cytosolic calcium ion concentration"/>
    <property type="evidence" value="ECO:0007669"/>
    <property type="project" value="TreeGrafter"/>
</dbReference>
<dbReference type="InterPro" id="IPR003877">
    <property type="entry name" value="SPRY_dom"/>
</dbReference>
<dbReference type="GO" id="GO:0034703">
    <property type="term" value="C:cation channel complex"/>
    <property type="evidence" value="ECO:0007669"/>
    <property type="project" value="TreeGrafter"/>
</dbReference>
<evidence type="ECO:0000313" key="7">
    <source>
        <dbReference type="EMBL" id="KAJ7393955.1"/>
    </source>
</evidence>
<reference evidence="7" key="1">
    <citation type="submission" date="2023-01" db="EMBL/GenBank/DDBJ databases">
        <title>Genome assembly of the deep-sea coral Lophelia pertusa.</title>
        <authorList>
            <person name="Herrera S."/>
            <person name="Cordes E."/>
        </authorList>
    </citation>
    <scope>NUCLEOTIDE SEQUENCE</scope>
    <source>
        <strain evidence="7">USNM1676648</strain>
        <tissue evidence="7">Polyp</tissue>
    </source>
</reference>
<dbReference type="PANTHER" id="PTHR10117">
    <property type="entry name" value="TRANSIENT RECEPTOR POTENTIAL CHANNEL"/>
    <property type="match status" value="1"/>
</dbReference>
<keyword evidence="2" id="KW-0406">Ion transport</keyword>
<organism evidence="7 8">
    <name type="scientific">Desmophyllum pertusum</name>
    <dbReference type="NCBI Taxonomy" id="174260"/>
    <lineage>
        <taxon>Eukaryota</taxon>
        <taxon>Metazoa</taxon>
        <taxon>Cnidaria</taxon>
        <taxon>Anthozoa</taxon>
        <taxon>Hexacorallia</taxon>
        <taxon>Scleractinia</taxon>
        <taxon>Caryophylliina</taxon>
        <taxon>Caryophylliidae</taxon>
        <taxon>Desmophyllum</taxon>
    </lineage>
</organism>
<dbReference type="GO" id="GO:0005886">
    <property type="term" value="C:plasma membrane"/>
    <property type="evidence" value="ECO:0007669"/>
    <property type="project" value="TreeGrafter"/>
</dbReference>
<proteinExistence type="predicted"/>
<feature type="coiled-coil region" evidence="4">
    <location>
        <begin position="547"/>
        <end position="581"/>
    </location>
</feature>
<dbReference type="Proteomes" id="UP001163046">
    <property type="component" value="Unassembled WGS sequence"/>
</dbReference>
<keyword evidence="5" id="KW-0472">Membrane</keyword>
<dbReference type="InterPro" id="IPR002153">
    <property type="entry name" value="TRPC_channel"/>
</dbReference>
<dbReference type="InterPro" id="IPR043136">
    <property type="entry name" value="B30.2/SPRY_sf"/>
</dbReference>
<dbReference type="PRINTS" id="PR01097">
    <property type="entry name" value="TRNSRECEPTRP"/>
</dbReference>
<evidence type="ECO:0000256" key="1">
    <source>
        <dbReference type="ARBA" id="ARBA00022448"/>
    </source>
</evidence>
<evidence type="ECO:0000256" key="3">
    <source>
        <dbReference type="ARBA" id="ARBA00023303"/>
    </source>
</evidence>
<dbReference type="InterPro" id="IPR044736">
    <property type="entry name" value="Gid1/RanBPM/SPLA_SPRY"/>
</dbReference>
<protein>
    <recommendedName>
        <fullName evidence="6">SPRY domain-containing protein</fullName>
    </recommendedName>
</protein>
<feature type="domain" description="SPRY" evidence="6">
    <location>
        <begin position="241"/>
        <end position="355"/>
    </location>
</feature>
<keyword evidence="3" id="KW-0407">Ion channel</keyword>
<accession>A0A9X0A678</accession>
<dbReference type="AlphaFoldDB" id="A0A9X0A678"/>
<keyword evidence="5" id="KW-0812">Transmembrane</keyword>
<gene>
    <name evidence="7" type="ORF">OS493_003624</name>
</gene>
<keyword evidence="1" id="KW-0813">Transport</keyword>
<dbReference type="OrthoDB" id="5979954at2759"/>
<dbReference type="EMBL" id="MU825397">
    <property type="protein sequence ID" value="KAJ7393955.1"/>
    <property type="molecule type" value="Genomic_DNA"/>
</dbReference>
<dbReference type="Gene3D" id="2.60.120.920">
    <property type="match status" value="1"/>
</dbReference>
<keyword evidence="4" id="KW-0175">Coiled coil</keyword>
<evidence type="ECO:0000256" key="5">
    <source>
        <dbReference type="SAM" id="Phobius"/>
    </source>
</evidence>
<dbReference type="PANTHER" id="PTHR10117:SF54">
    <property type="entry name" value="TRANSIENT RECEPTOR POTENTIAL-GAMMA PROTEIN"/>
    <property type="match status" value="1"/>
</dbReference>
<evidence type="ECO:0000313" key="8">
    <source>
        <dbReference type="Proteomes" id="UP001163046"/>
    </source>
</evidence>
<name>A0A9X0A678_9CNID</name>
<dbReference type="GO" id="GO:0070679">
    <property type="term" value="F:inositol 1,4,5 trisphosphate binding"/>
    <property type="evidence" value="ECO:0007669"/>
    <property type="project" value="TreeGrafter"/>
</dbReference>
<dbReference type="Pfam" id="PF00622">
    <property type="entry name" value="SPRY"/>
    <property type="match status" value="1"/>
</dbReference>
<evidence type="ECO:0000259" key="6">
    <source>
        <dbReference type="Pfam" id="PF00622"/>
    </source>
</evidence>
<keyword evidence="8" id="KW-1185">Reference proteome</keyword>
<keyword evidence="5" id="KW-1133">Transmembrane helix</keyword>
<dbReference type="GO" id="GO:0015279">
    <property type="term" value="F:store-operated calcium channel activity"/>
    <property type="evidence" value="ECO:0007669"/>
    <property type="project" value="TreeGrafter"/>
</dbReference>